<evidence type="ECO:0000313" key="2">
    <source>
        <dbReference type="EMBL" id="QVW10046.1"/>
    </source>
</evidence>
<feature type="region of interest" description="Disordered" evidence="1">
    <location>
        <begin position="1"/>
        <end position="23"/>
    </location>
</feature>
<protein>
    <submittedName>
        <fullName evidence="2">Uncharacterized protein</fullName>
    </submittedName>
</protein>
<evidence type="ECO:0000256" key="1">
    <source>
        <dbReference type="SAM" id="MobiDB-lite"/>
    </source>
</evidence>
<feature type="region of interest" description="Disordered" evidence="1">
    <location>
        <begin position="53"/>
        <end position="116"/>
    </location>
</feature>
<feature type="compositionally biased region" description="Basic residues" evidence="1">
    <location>
        <begin position="54"/>
        <end position="71"/>
    </location>
</feature>
<dbReference type="EMBL" id="MW248108">
    <property type="protein sequence ID" value="QVW10046.1"/>
    <property type="molecule type" value="Genomic_DNA"/>
</dbReference>
<feature type="compositionally biased region" description="Polar residues" evidence="1">
    <location>
        <begin position="72"/>
        <end position="91"/>
    </location>
</feature>
<feature type="compositionally biased region" description="Basic and acidic residues" evidence="1">
    <location>
        <begin position="93"/>
        <end position="103"/>
    </location>
</feature>
<organism evidence="2">
    <name type="scientific">White spot syndrome virus</name>
    <dbReference type="NCBI Taxonomy" id="342409"/>
    <lineage>
        <taxon>Viruses</taxon>
        <taxon>Viruses incertae sedis</taxon>
        <taxon>Naldaviricetes</taxon>
        <taxon>Nimaviridae</taxon>
        <taxon>Whispovirus</taxon>
    </lineage>
</organism>
<feature type="compositionally biased region" description="Polar residues" evidence="1">
    <location>
        <begin position="104"/>
        <end position="116"/>
    </location>
</feature>
<gene>
    <name evidence="2" type="ORF">EDAONDGI_00131</name>
</gene>
<proteinExistence type="predicted"/>
<reference evidence="2" key="1">
    <citation type="submission" date="2020-11" db="EMBL/GenBank/DDBJ databases">
        <title>Report of three genome sequences of White spot syndrome virus from India.</title>
        <authorList>
            <person name="Rajendran K.V."/>
            <person name="Kulkarni A."/>
            <person name="Deepika A."/>
            <person name="Manabesh M."/>
            <person name="Sanath Kumar H."/>
            <person name="Bedekar M.K."/>
            <person name="Rosalind George M."/>
            <person name="John K.R."/>
            <person name="Bass D."/>
            <person name="van Aerle R."/>
        </authorList>
    </citation>
    <scope>NUCLEOTIDE SEQUENCE</scope>
    <source>
        <strain evidence="2">CWG3</strain>
    </source>
</reference>
<name>A0A8E7F1T9_9VIRU</name>
<accession>A0A8E7F1T9</accession>
<sequence>MEMDRVTHIKTEHIKREDEPRYEERERYIHPRRMQVPKDYYCEQYEHYDAPAAAHHHRHRQHRHQHQRHFNQPRSNNSSDVTAYVNENSPTRPCRDRNSRFSERPNNGGYNRINSRYTTFDPYRYGARRGRGGVY</sequence>